<dbReference type="InterPro" id="IPR001790">
    <property type="entry name" value="Ribosomal_uL10"/>
</dbReference>
<dbReference type="Pfam" id="PF00466">
    <property type="entry name" value="Ribosomal_L10"/>
    <property type="match status" value="1"/>
</dbReference>
<dbReference type="STRING" id="1611254.A0A2G5UXX4"/>
<evidence type="ECO:0000256" key="4">
    <source>
        <dbReference type="ARBA" id="ARBA00035707"/>
    </source>
</evidence>
<proteinExistence type="inferred from homology"/>
<dbReference type="EMBL" id="PDUG01000002">
    <property type="protein sequence ID" value="PIC44350.1"/>
    <property type="molecule type" value="Genomic_DNA"/>
</dbReference>
<dbReference type="GO" id="GO:1990904">
    <property type="term" value="C:ribonucleoprotein complex"/>
    <property type="evidence" value="ECO:0007669"/>
    <property type="project" value="UniProtKB-KW"/>
</dbReference>
<evidence type="ECO:0000256" key="6">
    <source>
        <dbReference type="ARBA" id="ARBA00038782"/>
    </source>
</evidence>
<dbReference type="PANTHER" id="PTHR11560">
    <property type="entry name" value="39S RIBOSOMAL PROTEIN L10, MITOCHONDRIAL"/>
    <property type="match status" value="1"/>
</dbReference>
<name>A0A2G5UXX4_9PELO</name>
<dbReference type="InterPro" id="IPR047865">
    <property type="entry name" value="Ribosomal_uL10_bac_type"/>
</dbReference>
<keyword evidence="3" id="KW-0687">Ribonucleoprotein</keyword>
<comment type="caution">
    <text evidence="7">The sequence shown here is derived from an EMBL/GenBank/DDBJ whole genome shotgun (WGS) entry which is preliminary data.</text>
</comment>
<comment type="subunit">
    <text evidence="6">Component of the mitochondrial ribosome large subunit (39S) which comprises a 16S rRNA and about 50 distinct proteins.</text>
</comment>
<dbReference type="OrthoDB" id="360689at2759"/>
<protein>
    <recommendedName>
        <fullName evidence="4">Large ribosomal subunit protein uL10m</fullName>
    </recommendedName>
    <alternativeName>
        <fullName evidence="5">39S ribosomal protein L10, mitochondrial</fullName>
    </alternativeName>
</protein>
<dbReference type="Proteomes" id="UP000230233">
    <property type="component" value="Chromosome II"/>
</dbReference>
<comment type="similarity">
    <text evidence="1">Belongs to the universal ribosomal protein uL10 family.</text>
</comment>
<keyword evidence="8" id="KW-1185">Reference proteome</keyword>
<reference evidence="8" key="1">
    <citation type="submission" date="2017-10" db="EMBL/GenBank/DDBJ databases">
        <title>Rapid genome shrinkage in a self-fertile nematode reveals novel sperm competition proteins.</title>
        <authorList>
            <person name="Yin D."/>
            <person name="Schwarz E.M."/>
            <person name="Thomas C.G."/>
            <person name="Felde R.L."/>
            <person name="Korf I.F."/>
            <person name="Cutter A.D."/>
            <person name="Schartner C.M."/>
            <person name="Ralston E.J."/>
            <person name="Meyer B.J."/>
            <person name="Haag E.S."/>
        </authorList>
    </citation>
    <scope>NUCLEOTIDE SEQUENCE [LARGE SCALE GENOMIC DNA]</scope>
    <source>
        <strain evidence="8">JU1422</strain>
    </source>
</reference>
<accession>A0A2G5UXX4</accession>
<evidence type="ECO:0000313" key="7">
    <source>
        <dbReference type="EMBL" id="PIC44350.1"/>
    </source>
</evidence>
<evidence type="ECO:0000256" key="5">
    <source>
        <dbReference type="ARBA" id="ARBA00035716"/>
    </source>
</evidence>
<evidence type="ECO:0000313" key="8">
    <source>
        <dbReference type="Proteomes" id="UP000230233"/>
    </source>
</evidence>
<organism evidence="7 8">
    <name type="scientific">Caenorhabditis nigoni</name>
    <dbReference type="NCBI Taxonomy" id="1611254"/>
    <lineage>
        <taxon>Eukaryota</taxon>
        <taxon>Metazoa</taxon>
        <taxon>Ecdysozoa</taxon>
        <taxon>Nematoda</taxon>
        <taxon>Chromadorea</taxon>
        <taxon>Rhabditida</taxon>
        <taxon>Rhabditina</taxon>
        <taxon>Rhabditomorpha</taxon>
        <taxon>Rhabditoidea</taxon>
        <taxon>Rhabditidae</taxon>
        <taxon>Peloderinae</taxon>
        <taxon>Caenorhabditis</taxon>
    </lineage>
</organism>
<evidence type="ECO:0000256" key="3">
    <source>
        <dbReference type="ARBA" id="ARBA00023274"/>
    </source>
</evidence>
<dbReference type="InterPro" id="IPR043141">
    <property type="entry name" value="Ribosomal_uL10-like_sf"/>
</dbReference>
<dbReference type="GO" id="GO:0005840">
    <property type="term" value="C:ribosome"/>
    <property type="evidence" value="ECO:0007669"/>
    <property type="project" value="UniProtKB-KW"/>
</dbReference>
<dbReference type="SUPFAM" id="SSF160369">
    <property type="entry name" value="Ribosomal protein L10-like"/>
    <property type="match status" value="1"/>
</dbReference>
<evidence type="ECO:0000256" key="2">
    <source>
        <dbReference type="ARBA" id="ARBA00022980"/>
    </source>
</evidence>
<evidence type="ECO:0000256" key="1">
    <source>
        <dbReference type="ARBA" id="ARBA00008889"/>
    </source>
</evidence>
<dbReference type="AlphaFoldDB" id="A0A2G5UXX4"/>
<keyword evidence="2" id="KW-0689">Ribosomal protein</keyword>
<sequence>MKILFRMLNLSLKPLASVQVRAVSSKYPRPTPRHFKRRLFEAALQPELPPTVTMCMPPGLAKRQNTEKSKEYSDVELALANLVRSWMVKEEFRVLAVCQFSPVPGRTLWFAKNQLRSKNIEFRSYGNKILKKVFEKTPMSSLNNVLVGSNAILLAKDISSIKTILQETDKLNWVEPLVMMADGRVVDMVQARDLAKLSSLEDLRAHTVQILGQQVAQITISLDTATRHLPSLLDAYASSKQENKN</sequence>
<dbReference type="FunFam" id="3.30.70.1730:FF:000012">
    <property type="entry name" value="Mitochondrial Ribosomal Protein, Large"/>
    <property type="match status" value="1"/>
</dbReference>
<dbReference type="Gene3D" id="3.30.70.1730">
    <property type="match status" value="1"/>
</dbReference>
<gene>
    <name evidence="7" type="primary">Cni-mrpl-10</name>
    <name evidence="7" type="synonym">Cnig_chr_II.g4743</name>
    <name evidence="7" type="ORF">B9Z55_004743</name>
</gene>